<dbReference type="Pfam" id="PF18555">
    <property type="entry name" value="MobL"/>
    <property type="match status" value="1"/>
</dbReference>
<gene>
    <name evidence="2" type="ORF">B8V81_5070</name>
</gene>
<feature type="compositionally biased region" description="Basic and acidic residues" evidence="1">
    <location>
        <begin position="582"/>
        <end position="605"/>
    </location>
</feature>
<dbReference type="Proteomes" id="UP000234789">
    <property type="component" value="Unassembled WGS sequence"/>
</dbReference>
<keyword evidence="3" id="KW-1185">Reference proteome</keyword>
<dbReference type="InterPro" id="IPR048102">
    <property type="entry name" value="MobP3"/>
</dbReference>
<feature type="compositionally biased region" description="Basic and acidic residues" evidence="1">
    <location>
        <begin position="40"/>
        <end position="49"/>
    </location>
</feature>
<dbReference type="InterPro" id="IPR041073">
    <property type="entry name" value="MobL"/>
</dbReference>
<reference evidence="2 3" key="1">
    <citation type="submission" date="2017-05" db="EMBL/GenBank/DDBJ databases">
        <title>Functional genome analysis of Paenibacillus pasadenensis strain R16: insights on endophytic life style and antifungal activity.</title>
        <authorList>
            <person name="Passera A."/>
            <person name="Marcolungo L."/>
            <person name="Casati P."/>
            <person name="Brasca M."/>
            <person name="Quaglino F."/>
            <person name="Delledonne M."/>
        </authorList>
    </citation>
    <scope>NUCLEOTIDE SEQUENCE [LARGE SCALE GENOMIC DNA]</scope>
    <source>
        <strain evidence="2 3">R16</strain>
    </source>
</reference>
<comment type="caution">
    <text evidence="2">The sequence shown here is derived from an EMBL/GenBank/DDBJ whole genome shotgun (WGS) entry which is preliminary data.</text>
</comment>
<proteinExistence type="predicted"/>
<evidence type="ECO:0000313" key="3">
    <source>
        <dbReference type="Proteomes" id="UP000234789"/>
    </source>
</evidence>
<dbReference type="AlphaFoldDB" id="A0A2N5MZL6"/>
<evidence type="ECO:0000256" key="1">
    <source>
        <dbReference type="SAM" id="MobiDB-lite"/>
    </source>
</evidence>
<accession>A0A2N5MZL6</accession>
<organism evidence="2 3">
    <name type="scientific">Paenibacillus pasadenensis</name>
    <dbReference type="NCBI Taxonomy" id="217090"/>
    <lineage>
        <taxon>Bacteria</taxon>
        <taxon>Bacillati</taxon>
        <taxon>Bacillota</taxon>
        <taxon>Bacilli</taxon>
        <taxon>Bacillales</taxon>
        <taxon>Paenibacillaceae</taxon>
        <taxon>Paenibacillus</taxon>
    </lineage>
</organism>
<sequence length="664" mass="76503">MRYRAPFVFKLSFYLPDRPGSAGKNSAHVRYIATRPGVDLGHDLDKPKQVPDLGGSERPVPGTAAHHVGYAHERPNSHGLFSSGEDEVELDEIQKELLEHKGIAWRLILSLHEDDATRLEMLNRQAWEETIKQNMPEMTELMGIQPSNLRWVAAYHPEAGHPHAHVIFWEKHPKRRKGVVTKELQRKMKRVFVNKIYAADRDLLTKEKTVKRDAMRQLGISSLREAVDFSRTWNRQWKEAKQLHDLSDRTEEMLSPRLENDQRDYLVQKLKSIQAELPGKGRLMLKFMPDSVKRQVSEVAAWMYQQPQFNPLRHAYEEASGALAEPYSSQAEQRDEAVSKAKADMLERFSQTILKAAYEIGQHGHVEIDLNRAERAVWTIQGATGRVDSLNERLALKVLHDCHELGLTKEDCADVIARLKLPPIPNWRIEKEYETECDHALTYTGAHMLRLAYGDDGIKDVMNRLNYTTADLEQYGREQVTAKPEELARFYGERDVLAGTVGQMATLLLSTRSPEEAEQIIQDWSLRTGSDIDPDKIKQIVQRKHEEFQETAAWGRTPLLSVKDYRQLCKRLNIDDSSYPWKTRDGREADPSKQSRRERASRRGIESSIAQGVMKSALKQISAGIRRNEAEIDRQHQKLLDRISRNVERDEQERDRKSKESRGR</sequence>
<dbReference type="EMBL" id="NFEZ01000005">
    <property type="protein sequence ID" value="PLT43530.1"/>
    <property type="molecule type" value="Genomic_DNA"/>
</dbReference>
<protein>
    <submittedName>
        <fullName evidence="2">Uncharacterized protein</fullName>
    </submittedName>
</protein>
<feature type="compositionally biased region" description="Basic and acidic residues" evidence="1">
    <location>
        <begin position="626"/>
        <end position="664"/>
    </location>
</feature>
<feature type="region of interest" description="Disordered" evidence="1">
    <location>
        <begin position="40"/>
        <end position="60"/>
    </location>
</feature>
<evidence type="ECO:0000313" key="2">
    <source>
        <dbReference type="EMBL" id="PLT43530.1"/>
    </source>
</evidence>
<feature type="region of interest" description="Disordered" evidence="1">
    <location>
        <begin position="579"/>
        <end position="609"/>
    </location>
</feature>
<dbReference type="RefSeq" id="WP_101809517.1">
    <property type="nucleotide sequence ID" value="NZ_NFEZ01000005.1"/>
</dbReference>
<feature type="region of interest" description="Disordered" evidence="1">
    <location>
        <begin position="625"/>
        <end position="664"/>
    </location>
</feature>
<dbReference type="NCBIfam" id="NF041499">
    <property type="entry name" value="MobP3"/>
    <property type="match status" value="1"/>
</dbReference>
<name>A0A2N5MZL6_9BACL</name>